<keyword evidence="2" id="KW-0560">Oxidoreductase</keyword>
<reference evidence="4" key="1">
    <citation type="submission" date="2022-06" db="EMBL/GenBank/DDBJ databases">
        <title>Genomic Encyclopedia of Archaeal and Bacterial Type Strains, Phase II (KMG-II): from individual species to whole genera.</title>
        <authorList>
            <person name="Goeker M."/>
        </authorList>
    </citation>
    <scope>NUCLEOTIDE SEQUENCE</scope>
    <source>
        <strain evidence="4">DSM 43935</strain>
    </source>
</reference>
<feature type="domain" description="Ketoreductase" evidence="3">
    <location>
        <begin position="3"/>
        <end position="182"/>
    </location>
</feature>
<sequence>MTRTAVVTGGATGIGRAIARELAAAGVDVVITGRRRDRLDQAAAELGERVRGVAFDATDPEAVSAALADLPERVDVLVNNAGGNAARRVPTPPGDLAALKAEWLANLDANLVSAVLVTTALQPRLADQARVVHIGSIAGRRGPGSYGAAKAGLEAWTAGLAFELGSRGITVNVVSPGLVEDTEFFGDTLSEQRRQWLIDQAANGRAGTPEDVASLVAFLTSPRAGHITGQVIPVNGGAHLAR</sequence>
<comment type="caution">
    <text evidence="4">The sequence shown here is derived from an EMBL/GenBank/DDBJ whole genome shotgun (WGS) entry which is preliminary data.</text>
</comment>
<dbReference type="PRINTS" id="PR00081">
    <property type="entry name" value="GDHRDH"/>
</dbReference>
<dbReference type="Gene3D" id="3.40.50.720">
    <property type="entry name" value="NAD(P)-binding Rossmann-like Domain"/>
    <property type="match status" value="1"/>
</dbReference>
<accession>A0AAE3GLN7</accession>
<dbReference type="Proteomes" id="UP001206128">
    <property type="component" value="Unassembled WGS sequence"/>
</dbReference>
<dbReference type="EMBL" id="JAMTCK010000043">
    <property type="protein sequence ID" value="MCP2170501.1"/>
    <property type="molecule type" value="Genomic_DNA"/>
</dbReference>
<gene>
    <name evidence="4" type="ORF">LX83_007392</name>
</gene>
<dbReference type="SMART" id="SM00822">
    <property type="entry name" value="PKS_KR"/>
    <property type="match status" value="1"/>
</dbReference>
<dbReference type="InterPro" id="IPR002347">
    <property type="entry name" value="SDR_fam"/>
</dbReference>
<dbReference type="InterPro" id="IPR036291">
    <property type="entry name" value="NAD(P)-bd_dom_sf"/>
</dbReference>
<dbReference type="FunFam" id="3.40.50.720:FF:000084">
    <property type="entry name" value="Short-chain dehydrogenase reductase"/>
    <property type="match status" value="1"/>
</dbReference>
<dbReference type="PANTHER" id="PTHR42760:SF40">
    <property type="entry name" value="3-OXOACYL-[ACYL-CARRIER-PROTEIN] REDUCTASE, CHLOROPLASTIC"/>
    <property type="match status" value="1"/>
</dbReference>
<dbReference type="Pfam" id="PF13561">
    <property type="entry name" value="adh_short_C2"/>
    <property type="match status" value="1"/>
</dbReference>
<proteinExistence type="inferred from homology"/>
<comment type="similarity">
    <text evidence="1">Belongs to the short-chain dehydrogenases/reductases (SDR) family.</text>
</comment>
<evidence type="ECO:0000313" key="5">
    <source>
        <dbReference type="Proteomes" id="UP001206128"/>
    </source>
</evidence>
<name>A0AAE3GLN7_9PSEU</name>
<organism evidence="4 5">
    <name type="scientific">Goodfellowiella coeruleoviolacea</name>
    <dbReference type="NCBI Taxonomy" id="334858"/>
    <lineage>
        <taxon>Bacteria</taxon>
        <taxon>Bacillati</taxon>
        <taxon>Actinomycetota</taxon>
        <taxon>Actinomycetes</taxon>
        <taxon>Pseudonocardiales</taxon>
        <taxon>Pseudonocardiaceae</taxon>
        <taxon>Goodfellowiella</taxon>
    </lineage>
</organism>
<dbReference type="SUPFAM" id="SSF51735">
    <property type="entry name" value="NAD(P)-binding Rossmann-fold domains"/>
    <property type="match status" value="1"/>
</dbReference>
<evidence type="ECO:0000313" key="4">
    <source>
        <dbReference type="EMBL" id="MCP2170501.1"/>
    </source>
</evidence>
<dbReference type="RefSeq" id="WP_253780942.1">
    <property type="nucleotide sequence ID" value="NZ_JAMTCK010000043.1"/>
</dbReference>
<dbReference type="InterPro" id="IPR057326">
    <property type="entry name" value="KR_dom"/>
</dbReference>
<evidence type="ECO:0000259" key="3">
    <source>
        <dbReference type="SMART" id="SM00822"/>
    </source>
</evidence>
<evidence type="ECO:0000256" key="2">
    <source>
        <dbReference type="ARBA" id="ARBA00023002"/>
    </source>
</evidence>
<evidence type="ECO:0000256" key="1">
    <source>
        <dbReference type="ARBA" id="ARBA00006484"/>
    </source>
</evidence>
<keyword evidence="5" id="KW-1185">Reference proteome</keyword>
<dbReference type="PANTHER" id="PTHR42760">
    <property type="entry name" value="SHORT-CHAIN DEHYDROGENASES/REDUCTASES FAMILY MEMBER"/>
    <property type="match status" value="1"/>
</dbReference>
<dbReference type="GO" id="GO:0016616">
    <property type="term" value="F:oxidoreductase activity, acting on the CH-OH group of donors, NAD or NADP as acceptor"/>
    <property type="evidence" value="ECO:0007669"/>
    <property type="project" value="TreeGrafter"/>
</dbReference>
<protein>
    <submittedName>
        <fullName evidence="4">3-oxoacyl-[acyl-carrier protein] reductase</fullName>
    </submittedName>
</protein>
<dbReference type="PRINTS" id="PR00080">
    <property type="entry name" value="SDRFAMILY"/>
</dbReference>
<dbReference type="GO" id="GO:0030497">
    <property type="term" value="P:fatty acid elongation"/>
    <property type="evidence" value="ECO:0007669"/>
    <property type="project" value="TreeGrafter"/>
</dbReference>
<dbReference type="CDD" id="cd05233">
    <property type="entry name" value="SDR_c"/>
    <property type="match status" value="1"/>
</dbReference>
<dbReference type="AlphaFoldDB" id="A0AAE3GLN7"/>